<proteinExistence type="predicted"/>
<dbReference type="KEGG" id="tcn:H9L16_12845"/>
<dbReference type="Proteomes" id="UP000515804">
    <property type="component" value="Chromosome"/>
</dbReference>
<reference evidence="2 3" key="1">
    <citation type="submission" date="2020-08" db="EMBL/GenBank/DDBJ databases">
        <title>Genome sequence of Thermomonas carbonis KCTC 42013T.</title>
        <authorList>
            <person name="Hyun D.-W."/>
            <person name="Bae J.-W."/>
        </authorList>
    </citation>
    <scope>NUCLEOTIDE SEQUENCE [LARGE SCALE GENOMIC DNA]</scope>
    <source>
        <strain evidence="2 3">KCTC 42013</strain>
    </source>
</reference>
<evidence type="ECO:0000256" key="1">
    <source>
        <dbReference type="SAM" id="MobiDB-lite"/>
    </source>
</evidence>
<sequence>MKRIVERHGGEIQAEGRPGHGASFRFKLGEALISATDPD</sequence>
<keyword evidence="2" id="KW-0547">Nucleotide-binding</keyword>
<dbReference type="GO" id="GO:0005524">
    <property type="term" value="F:ATP binding"/>
    <property type="evidence" value="ECO:0007669"/>
    <property type="project" value="UniProtKB-KW"/>
</dbReference>
<dbReference type="InterPro" id="IPR036890">
    <property type="entry name" value="HATPase_C_sf"/>
</dbReference>
<keyword evidence="3" id="KW-1185">Reference proteome</keyword>
<evidence type="ECO:0000313" key="2">
    <source>
        <dbReference type="EMBL" id="QNN69547.1"/>
    </source>
</evidence>
<accession>A0A7G9SNX2</accession>
<protein>
    <submittedName>
        <fullName evidence="2">ATP-binding protein</fullName>
    </submittedName>
</protein>
<evidence type="ECO:0000313" key="3">
    <source>
        <dbReference type="Proteomes" id="UP000515804"/>
    </source>
</evidence>
<feature type="region of interest" description="Disordered" evidence="1">
    <location>
        <begin position="1"/>
        <end position="23"/>
    </location>
</feature>
<feature type="compositionally biased region" description="Basic and acidic residues" evidence="1">
    <location>
        <begin position="1"/>
        <end position="10"/>
    </location>
</feature>
<dbReference type="EMBL" id="CP060719">
    <property type="protein sequence ID" value="QNN69547.1"/>
    <property type="molecule type" value="Genomic_DNA"/>
</dbReference>
<dbReference type="AlphaFoldDB" id="A0A7G9SNX2"/>
<name>A0A7G9SNX2_9GAMM</name>
<gene>
    <name evidence="2" type="ORF">H9L16_12845</name>
</gene>
<dbReference type="SUPFAM" id="SSF55874">
    <property type="entry name" value="ATPase domain of HSP90 chaperone/DNA topoisomerase II/histidine kinase"/>
    <property type="match status" value="1"/>
</dbReference>
<dbReference type="Gene3D" id="3.30.565.10">
    <property type="entry name" value="Histidine kinase-like ATPase, C-terminal domain"/>
    <property type="match status" value="1"/>
</dbReference>
<keyword evidence="2" id="KW-0067">ATP-binding</keyword>
<organism evidence="2 3">
    <name type="scientific">Thermomonas carbonis</name>
    <dbReference type="NCBI Taxonomy" id="1463158"/>
    <lineage>
        <taxon>Bacteria</taxon>
        <taxon>Pseudomonadati</taxon>
        <taxon>Pseudomonadota</taxon>
        <taxon>Gammaproteobacteria</taxon>
        <taxon>Lysobacterales</taxon>
        <taxon>Lysobacteraceae</taxon>
        <taxon>Thermomonas</taxon>
    </lineage>
</organism>